<sequence>MAYAEILGDEKGPTCAGYLLRAADFFVDHRVTIRQVLSDNAKNYTLSRDFTSAMAAIGAEQSARRKPPISRLSCTYMPVLAEKNHHAIVWCISYTCAVDLWL</sequence>
<evidence type="ECO:0000313" key="1">
    <source>
        <dbReference type="EMBL" id="TWH19983.1"/>
    </source>
</evidence>
<gene>
    <name evidence="1" type="ORF">JD82_01821</name>
</gene>
<reference evidence="1 2" key="1">
    <citation type="submission" date="2019-07" db="EMBL/GenBank/DDBJ databases">
        <title>R&amp;d 2014.</title>
        <authorList>
            <person name="Klenk H.-P."/>
        </authorList>
    </citation>
    <scope>NUCLEOTIDE SEQUENCE [LARGE SCALE GENOMIC DNA]</scope>
    <source>
        <strain evidence="1 2">DSM 43194</strain>
    </source>
</reference>
<protein>
    <recommendedName>
        <fullName evidence="3">Integrase-like protein</fullName>
    </recommendedName>
</protein>
<evidence type="ECO:0008006" key="3">
    <source>
        <dbReference type="Google" id="ProtNLM"/>
    </source>
</evidence>
<evidence type="ECO:0000313" key="2">
    <source>
        <dbReference type="Proteomes" id="UP000317303"/>
    </source>
</evidence>
<name>A0A660CE38_9PSEU</name>
<dbReference type="EMBL" id="VLJV01000001">
    <property type="protein sequence ID" value="TWH19983.1"/>
    <property type="molecule type" value="Genomic_DNA"/>
</dbReference>
<organism evidence="1 2">
    <name type="scientific">Prauserella rugosa</name>
    <dbReference type="NCBI Taxonomy" id="43354"/>
    <lineage>
        <taxon>Bacteria</taxon>
        <taxon>Bacillati</taxon>
        <taxon>Actinomycetota</taxon>
        <taxon>Actinomycetes</taxon>
        <taxon>Pseudonocardiales</taxon>
        <taxon>Pseudonocardiaceae</taxon>
        <taxon>Prauserella</taxon>
    </lineage>
</organism>
<dbReference type="Proteomes" id="UP000317303">
    <property type="component" value="Unassembled WGS sequence"/>
</dbReference>
<proteinExistence type="predicted"/>
<accession>A0A660CE38</accession>
<keyword evidence="2" id="KW-1185">Reference proteome</keyword>
<dbReference type="AlphaFoldDB" id="A0A660CE38"/>
<comment type="caution">
    <text evidence="1">The sequence shown here is derived from an EMBL/GenBank/DDBJ whole genome shotgun (WGS) entry which is preliminary data.</text>
</comment>